<dbReference type="PANTHER" id="PTHR34535">
    <property type="entry name" value="HYDROGENASE MATURATION FACTOR HYPA"/>
    <property type="match status" value="1"/>
</dbReference>
<dbReference type="InterPro" id="IPR020538">
    <property type="entry name" value="Hydgase_Ni_incorp_HypA/HybF_CS"/>
</dbReference>
<dbReference type="GO" id="GO:0016151">
    <property type="term" value="F:nickel cation binding"/>
    <property type="evidence" value="ECO:0007669"/>
    <property type="project" value="UniProtKB-UniRule"/>
</dbReference>
<dbReference type="AlphaFoldDB" id="A0A1S1QM94"/>
<evidence type="ECO:0000256" key="3">
    <source>
        <dbReference type="ARBA" id="ARBA00022723"/>
    </source>
</evidence>
<evidence type="ECO:0000256" key="1">
    <source>
        <dbReference type="ARBA" id="ARBA00010748"/>
    </source>
</evidence>
<feature type="binding site" evidence="5">
    <location>
        <position position="2"/>
    </location>
    <ligand>
        <name>Ni(2+)</name>
        <dbReference type="ChEBI" id="CHEBI:49786"/>
    </ligand>
</feature>
<accession>A0A1S1QM94</accession>
<organism evidence="7 8">
    <name type="scientific">Parafrankia colletiae</name>
    <dbReference type="NCBI Taxonomy" id="573497"/>
    <lineage>
        <taxon>Bacteria</taxon>
        <taxon>Bacillati</taxon>
        <taxon>Actinomycetota</taxon>
        <taxon>Actinomycetes</taxon>
        <taxon>Frankiales</taxon>
        <taxon>Frankiaceae</taxon>
        <taxon>Parafrankia</taxon>
    </lineage>
</organism>
<feature type="binding site" evidence="5">
    <location>
        <position position="87"/>
    </location>
    <ligand>
        <name>Zn(2+)</name>
        <dbReference type="ChEBI" id="CHEBI:29105"/>
    </ligand>
</feature>
<dbReference type="PROSITE" id="PS01249">
    <property type="entry name" value="HYPA"/>
    <property type="match status" value="1"/>
</dbReference>
<sequence length="131" mass="13762">MHELSVTVGLVDMITERVPSDLRVTRVAVEIGRLSGVMTDPVRFCFDLVAAGTPLEGACLDVTEPPGHGRCRRCGSDVALPDLLTPCPCGSHEIDLTGGEQVRITAVEVEPARPAAVGEESARQAGSRQAG</sequence>
<dbReference type="Gene3D" id="3.30.2320.80">
    <property type="match status" value="1"/>
</dbReference>
<comment type="similarity">
    <text evidence="1 5">Belongs to the HypA/HybF family.</text>
</comment>
<feature type="binding site" evidence="5">
    <location>
        <position position="89"/>
    </location>
    <ligand>
        <name>Zn(2+)</name>
        <dbReference type="ChEBI" id="CHEBI:29105"/>
    </ligand>
</feature>
<evidence type="ECO:0000313" key="8">
    <source>
        <dbReference type="Proteomes" id="UP000179627"/>
    </source>
</evidence>
<dbReference type="Proteomes" id="UP000179627">
    <property type="component" value="Unassembled WGS sequence"/>
</dbReference>
<dbReference type="Pfam" id="PF01155">
    <property type="entry name" value="HypA"/>
    <property type="match status" value="1"/>
</dbReference>
<evidence type="ECO:0000256" key="2">
    <source>
        <dbReference type="ARBA" id="ARBA00022596"/>
    </source>
</evidence>
<dbReference type="PANTHER" id="PTHR34535:SF3">
    <property type="entry name" value="HYDROGENASE MATURATION FACTOR HYPA"/>
    <property type="match status" value="1"/>
</dbReference>
<name>A0A1S1QM94_9ACTN</name>
<comment type="caution">
    <text evidence="7">The sequence shown here is derived from an EMBL/GenBank/DDBJ whole genome shotgun (WGS) entry which is preliminary data.</text>
</comment>
<dbReference type="PIRSF" id="PIRSF004761">
    <property type="entry name" value="Hydrgn_mat_HypA"/>
    <property type="match status" value="1"/>
</dbReference>
<comment type="function">
    <text evidence="5">Involved in the maturation of [NiFe] hydrogenases. Required for nickel insertion into the metal center of the hydrogenase.</text>
</comment>
<evidence type="ECO:0000256" key="6">
    <source>
        <dbReference type="SAM" id="MobiDB-lite"/>
    </source>
</evidence>
<feature type="binding site" evidence="5">
    <location>
        <position position="71"/>
    </location>
    <ligand>
        <name>Zn(2+)</name>
        <dbReference type="ChEBI" id="CHEBI:29105"/>
    </ligand>
</feature>
<proteinExistence type="inferred from homology"/>
<evidence type="ECO:0000256" key="4">
    <source>
        <dbReference type="ARBA" id="ARBA00022833"/>
    </source>
</evidence>
<keyword evidence="2 5" id="KW-0533">Nickel</keyword>
<evidence type="ECO:0000256" key="5">
    <source>
        <dbReference type="HAMAP-Rule" id="MF_00213"/>
    </source>
</evidence>
<dbReference type="EMBL" id="MBLM01000126">
    <property type="protein sequence ID" value="OHV34706.1"/>
    <property type="molecule type" value="Genomic_DNA"/>
</dbReference>
<evidence type="ECO:0000313" key="7">
    <source>
        <dbReference type="EMBL" id="OHV34706.1"/>
    </source>
</evidence>
<feature type="region of interest" description="Disordered" evidence="6">
    <location>
        <begin position="112"/>
        <end position="131"/>
    </location>
</feature>
<keyword evidence="3 5" id="KW-0479">Metal-binding</keyword>
<protein>
    <recommendedName>
        <fullName evidence="5">Hydrogenase maturation factor HypA</fullName>
    </recommendedName>
</protein>
<dbReference type="OrthoDB" id="288014at2"/>
<dbReference type="GO" id="GO:0008270">
    <property type="term" value="F:zinc ion binding"/>
    <property type="evidence" value="ECO:0007669"/>
    <property type="project" value="UniProtKB-UniRule"/>
</dbReference>
<keyword evidence="4 5" id="KW-0862">Zinc</keyword>
<dbReference type="RefSeq" id="WP_071086161.1">
    <property type="nucleotide sequence ID" value="NZ_MBLM01000126.1"/>
</dbReference>
<dbReference type="GO" id="GO:0051604">
    <property type="term" value="P:protein maturation"/>
    <property type="evidence" value="ECO:0007669"/>
    <property type="project" value="InterPro"/>
</dbReference>
<reference evidence="8" key="1">
    <citation type="submission" date="2016-07" db="EMBL/GenBank/DDBJ databases">
        <title>Sequence Frankia sp. strain CcI1.17.</title>
        <authorList>
            <person name="Ghodhbane-Gtari F."/>
            <person name="Swanson E."/>
            <person name="Gueddou A."/>
            <person name="Morris K."/>
            <person name="Hezbri K."/>
            <person name="Ktari A."/>
            <person name="Nouioui I."/>
            <person name="Abebe-Akele F."/>
            <person name="Simpson S."/>
            <person name="Thomas K."/>
            <person name="Gtari M."/>
            <person name="Tisa L.S."/>
            <person name="Hurst S."/>
        </authorList>
    </citation>
    <scope>NUCLEOTIDE SEQUENCE [LARGE SCALE GENOMIC DNA]</scope>
    <source>
        <strain evidence="8">Cc1.17</strain>
    </source>
</reference>
<gene>
    <name evidence="5" type="primary">hypA</name>
    <name evidence="7" type="ORF">CC117_21145</name>
</gene>
<keyword evidence="8" id="KW-1185">Reference proteome</keyword>
<dbReference type="InterPro" id="IPR000688">
    <property type="entry name" value="HypA/HybF"/>
</dbReference>
<feature type="binding site" evidence="5">
    <location>
        <position position="74"/>
    </location>
    <ligand>
        <name>Zn(2+)</name>
        <dbReference type="ChEBI" id="CHEBI:29105"/>
    </ligand>
</feature>
<dbReference type="HAMAP" id="MF_00213">
    <property type="entry name" value="HypA_HybF"/>
    <property type="match status" value="1"/>
</dbReference>